<dbReference type="AlphaFoldDB" id="A0A369TCB2"/>
<gene>
    <name evidence="4" type="ORF">DRB17_03845</name>
</gene>
<feature type="region of interest" description="Disordered" evidence="2">
    <location>
        <begin position="764"/>
        <end position="818"/>
    </location>
</feature>
<keyword evidence="3" id="KW-0812">Transmembrane</keyword>
<feature type="coiled-coil region" evidence="1">
    <location>
        <begin position="491"/>
        <end position="550"/>
    </location>
</feature>
<evidence type="ECO:0000256" key="1">
    <source>
        <dbReference type="SAM" id="Coils"/>
    </source>
</evidence>
<keyword evidence="3" id="KW-0472">Membrane</keyword>
<name>A0A369TCB2_9PROT</name>
<feature type="region of interest" description="Disordered" evidence="2">
    <location>
        <begin position="608"/>
        <end position="695"/>
    </location>
</feature>
<dbReference type="Pfam" id="PF13779">
    <property type="entry name" value="DUF4175"/>
    <property type="match status" value="1"/>
</dbReference>
<evidence type="ECO:0000256" key="2">
    <source>
        <dbReference type="SAM" id="MobiDB-lite"/>
    </source>
</evidence>
<feature type="compositionally biased region" description="Basic and acidic residues" evidence="2">
    <location>
        <begin position="808"/>
        <end position="818"/>
    </location>
</feature>
<evidence type="ECO:0000313" key="5">
    <source>
        <dbReference type="Proteomes" id="UP000253941"/>
    </source>
</evidence>
<feature type="compositionally biased region" description="Low complexity" evidence="2">
    <location>
        <begin position="658"/>
        <end position="678"/>
    </location>
</feature>
<feature type="compositionally biased region" description="Polar residues" evidence="2">
    <location>
        <begin position="608"/>
        <end position="617"/>
    </location>
</feature>
<evidence type="ECO:0000256" key="3">
    <source>
        <dbReference type="SAM" id="Phobius"/>
    </source>
</evidence>
<evidence type="ECO:0000313" key="4">
    <source>
        <dbReference type="EMBL" id="RDD62918.1"/>
    </source>
</evidence>
<feature type="compositionally biased region" description="Polar residues" evidence="2">
    <location>
        <begin position="630"/>
        <end position="644"/>
    </location>
</feature>
<dbReference type="RefSeq" id="WP_114580868.1">
    <property type="nucleotide sequence ID" value="NZ_QPMH01000003.1"/>
</dbReference>
<dbReference type="Proteomes" id="UP000253941">
    <property type="component" value="Unassembled WGS sequence"/>
</dbReference>
<keyword evidence="5" id="KW-1185">Reference proteome</keyword>
<feature type="transmembrane region" description="Helical" evidence="3">
    <location>
        <begin position="44"/>
        <end position="63"/>
    </location>
</feature>
<sequence>MAGTTPNGGDRQDTVNDGAMPRGLTWRLRLAWAAVAWERVWPRLWPAAAVLALFLAAALLGILPWLGAWMHLFLLVAFAAAFASTLVHGMRGLRWPRAEDARRRLERDSGLRHRPLSGLDDVLAAGKSDPEAAALWQAHQARLRRLLGRLRVALPRGSLAALDPRALRAVPVLLLAAGLIAAGTDAPNRLVQAATPQLAGPPAPRPQLDVWVDPPAYTGQAPRFIATGTDAEPVLRTPTGSRLLAQLQGGEGAPHLLIGKQETGFQRVADQAWKAETKLDVNAGLDLAVRQDGGTLAAWDLQVVPDAAPEIAFRMPPQQGRRNALRIDYTAEDDYGVQTVRLRVERPGDDRVEPIVRELPLPAGDAKAENASYHDFTAHVWAGVEVRITLEAEDALGQTGHSDTVTTVLPQRTFQHPVARKLVELRRQLTLEPGNRYPVVQGLSRLQDHPAHFFGDFVVALAMRSAERRLVYDKTDTAVTQAQELMWRTALRIEEGEIAVAERDLRRAEQALMEALSRDNASDAELQHLMDELESAMNRFLEALAERMRQQLAEGQQPQPVPPDAQVLETRDLREMMQQMRDMAQSGARDAARDMLARMQEMMENLSRQPMMSQMSEQNRRAMEMMRQMRSLSEQQQELLDNSFQRQQQMRREGMRQGEGQRQGQMQQGQQQAQPGERSGQPQGMRGMQSDAEQQEALRRRLGQMMRELGDMLGQIPQPMGQAEQDMRDATGALRGGQPDSAIQPQTDALDNLQQGMQAMREAIQQQMQAEQPGRGEGQGEFGWSPGQRRDPLGRSRDNDGQGQVDTGDVKVPDQMDLQRAREILDELRRRSGDRARPELELDYIERLLQRF</sequence>
<protein>
    <submittedName>
        <fullName evidence="4">TIGR02302 family protein</fullName>
    </submittedName>
</protein>
<feature type="compositionally biased region" description="Basic and acidic residues" evidence="2">
    <location>
        <begin position="788"/>
        <end position="800"/>
    </location>
</feature>
<accession>A0A369TCB2</accession>
<reference evidence="4 5" key="1">
    <citation type="submission" date="2018-07" db="EMBL/GenBank/DDBJ databases">
        <title>Venubactetium sediminum gen. nov., sp. nov., isolated from a marine solar saltern.</title>
        <authorList>
            <person name="Wang S."/>
        </authorList>
    </citation>
    <scope>NUCLEOTIDE SEQUENCE [LARGE SCALE GENOMIC DNA]</scope>
    <source>
        <strain evidence="4 5">WD2A32</strain>
    </source>
</reference>
<comment type="caution">
    <text evidence="4">The sequence shown here is derived from an EMBL/GenBank/DDBJ whole genome shotgun (WGS) entry which is preliminary data.</text>
</comment>
<dbReference type="InterPro" id="IPR012683">
    <property type="entry name" value="CHP02302_TM"/>
</dbReference>
<keyword evidence="3" id="KW-1133">Transmembrane helix</keyword>
<keyword evidence="1" id="KW-0175">Coiled coil</keyword>
<dbReference type="NCBIfam" id="TIGR02302">
    <property type="entry name" value="aProt_lowcomp"/>
    <property type="match status" value="1"/>
</dbReference>
<proteinExistence type="predicted"/>
<organism evidence="4 5">
    <name type="scientific">Ferruginivarius sediminum</name>
    <dbReference type="NCBI Taxonomy" id="2661937"/>
    <lineage>
        <taxon>Bacteria</taxon>
        <taxon>Pseudomonadati</taxon>
        <taxon>Pseudomonadota</taxon>
        <taxon>Alphaproteobacteria</taxon>
        <taxon>Rhodospirillales</taxon>
        <taxon>Rhodospirillaceae</taxon>
        <taxon>Ferruginivarius</taxon>
    </lineage>
</organism>
<feature type="transmembrane region" description="Helical" evidence="3">
    <location>
        <begin position="69"/>
        <end position="87"/>
    </location>
</feature>
<dbReference type="EMBL" id="QPMH01000003">
    <property type="protein sequence ID" value="RDD62918.1"/>
    <property type="molecule type" value="Genomic_DNA"/>
</dbReference>